<evidence type="ECO:0000256" key="4">
    <source>
        <dbReference type="ARBA" id="ARBA00022679"/>
    </source>
</evidence>
<feature type="transmembrane region" description="Helical" evidence="8">
    <location>
        <begin position="21"/>
        <end position="39"/>
    </location>
</feature>
<dbReference type="RefSeq" id="WP_115151230.1">
    <property type="nucleotide sequence ID" value="NZ_UGPP01000001.1"/>
</dbReference>
<feature type="transmembrane region" description="Helical" evidence="8">
    <location>
        <begin position="167"/>
        <end position="186"/>
    </location>
</feature>
<dbReference type="EMBL" id="UGPP01000001">
    <property type="protein sequence ID" value="STY70706.1"/>
    <property type="molecule type" value="Genomic_DNA"/>
</dbReference>
<dbReference type="PANTHER" id="PTHR30443:SF2">
    <property type="entry name" value="PHOSPHOETHANOLAMINE TRANSFERASE EPTC"/>
    <property type="match status" value="1"/>
</dbReference>
<accession>A0A378NS62</accession>
<dbReference type="GO" id="GO:0009244">
    <property type="term" value="P:lipopolysaccharide core region biosynthetic process"/>
    <property type="evidence" value="ECO:0007669"/>
    <property type="project" value="TreeGrafter"/>
</dbReference>
<name>A0A378NS62_9FIRM</name>
<feature type="transmembrane region" description="Helical" evidence="8">
    <location>
        <begin position="126"/>
        <end position="146"/>
    </location>
</feature>
<keyword evidence="2" id="KW-1003">Cell membrane</keyword>
<dbReference type="PANTHER" id="PTHR30443">
    <property type="entry name" value="INNER MEMBRANE PROTEIN"/>
    <property type="match status" value="1"/>
</dbReference>
<evidence type="ECO:0000256" key="2">
    <source>
        <dbReference type="ARBA" id="ARBA00022475"/>
    </source>
</evidence>
<feature type="transmembrane region" description="Helical" evidence="8">
    <location>
        <begin position="51"/>
        <end position="71"/>
    </location>
</feature>
<organism evidence="11 12">
    <name type="scientific">Megamonas hypermegale</name>
    <dbReference type="NCBI Taxonomy" id="158847"/>
    <lineage>
        <taxon>Bacteria</taxon>
        <taxon>Bacillati</taxon>
        <taxon>Bacillota</taxon>
        <taxon>Negativicutes</taxon>
        <taxon>Selenomonadales</taxon>
        <taxon>Selenomonadaceae</taxon>
        <taxon>Megamonas</taxon>
    </lineage>
</organism>
<dbReference type="SUPFAM" id="SSF53649">
    <property type="entry name" value="Alkaline phosphatase-like"/>
    <property type="match status" value="1"/>
</dbReference>
<evidence type="ECO:0000313" key="11">
    <source>
        <dbReference type="EMBL" id="STY70706.1"/>
    </source>
</evidence>
<protein>
    <submittedName>
        <fullName evidence="11">Phosphoethanolamine transferase CptA</fullName>
        <ecNumber evidence="11">2.7.-.-</ecNumber>
    </submittedName>
</protein>
<sequence>MLLNKGFIGKLTGYLQRIFDEHFMFIMILFIINSLTTAWSLFDEDKIDVAIGYIFSVWLGSLIITCLIDLLPKRFLQKIVKTVLVIPIGLIFIGEFFTMYCYKALIGTGIINSALETNMREATEFFSMYIGFSGVAFVIVLIALIVGLYKYNPLKKITLKQKTKSGIVCTLMVLSVFYTIRMFTVYTDFIWDDEVLPVQRVYASTSVAVRNMQAYRELSSQVNSKVELTENKSEIKNIVFILGESTNRNHMHLYGYYLPNTPNLDALNEKGEISVFRDVVSPHSTTIAVLSKLFTFCNRESDQEWYHYNNLIDVMNAAGYKTYWLSNQETSGVWGNVAQIYAAHSDVSAFTRIRDSREDYGIVDGELFPLIDDAIANRSEDKNFYVVHLMGGHGLYYNRFPYSFSKFSKDDINLPITDGKKEIVAQYDNALYYNDYIVSSIIDKFRDSETLVIYVPDHGEAVYDEGEDMSGHIEENPTHHMIEIPVIMWASEKFRAKYPEKWEQIKKAADRPYMTDDMIHTVMDLADIKTAEFDPTRSIVNDKFNAQRPRIFDGMDYDTEIKNKR</sequence>
<dbReference type="CDD" id="cd16017">
    <property type="entry name" value="LptA"/>
    <property type="match status" value="1"/>
</dbReference>
<dbReference type="EC" id="2.7.-.-" evidence="11"/>
<feature type="transmembrane region" description="Helical" evidence="8">
    <location>
        <begin position="83"/>
        <end position="106"/>
    </location>
</feature>
<dbReference type="Proteomes" id="UP000255234">
    <property type="component" value="Unassembled WGS sequence"/>
</dbReference>
<evidence type="ECO:0000259" key="10">
    <source>
        <dbReference type="Pfam" id="PF08019"/>
    </source>
</evidence>
<evidence type="ECO:0000256" key="6">
    <source>
        <dbReference type="ARBA" id="ARBA00022989"/>
    </source>
</evidence>
<dbReference type="InterPro" id="IPR058130">
    <property type="entry name" value="PEA_transf_C"/>
</dbReference>
<keyword evidence="6 8" id="KW-1133">Transmembrane helix</keyword>
<comment type="subcellular location">
    <subcellularLocation>
        <location evidence="1">Cell inner membrane</location>
        <topology evidence="1">Multi-pass membrane protein</topology>
    </subcellularLocation>
</comment>
<keyword evidence="3" id="KW-0997">Cell inner membrane</keyword>
<feature type="domain" description="Phosphoethanolamine transferase N-terminal" evidence="10">
    <location>
        <begin position="65"/>
        <end position="181"/>
    </location>
</feature>
<dbReference type="AlphaFoldDB" id="A0A378NS62"/>
<dbReference type="Pfam" id="PF00884">
    <property type="entry name" value="Sulfatase"/>
    <property type="match status" value="1"/>
</dbReference>
<dbReference type="InterPro" id="IPR040423">
    <property type="entry name" value="PEA_transferase"/>
</dbReference>
<reference evidence="11 12" key="1">
    <citation type="submission" date="2018-06" db="EMBL/GenBank/DDBJ databases">
        <authorList>
            <consortium name="Pathogen Informatics"/>
            <person name="Doyle S."/>
        </authorList>
    </citation>
    <scope>NUCLEOTIDE SEQUENCE [LARGE SCALE GENOMIC DNA]</scope>
    <source>
        <strain evidence="11 12">NCTC10571</strain>
    </source>
</reference>
<evidence type="ECO:0000259" key="9">
    <source>
        <dbReference type="Pfam" id="PF00884"/>
    </source>
</evidence>
<dbReference type="Gene3D" id="3.40.720.10">
    <property type="entry name" value="Alkaline Phosphatase, subunit A"/>
    <property type="match status" value="1"/>
</dbReference>
<proteinExistence type="predicted"/>
<dbReference type="STRING" id="1122216.GCA_000423385_01061"/>
<dbReference type="InterPro" id="IPR012549">
    <property type="entry name" value="EptA-like_N"/>
</dbReference>
<evidence type="ECO:0000313" key="12">
    <source>
        <dbReference type="Proteomes" id="UP000255234"/>
    </source>
</evidence>
<dbReference type="InterPro" id="IPR000917">
    <property type="entry name" value="Sulfatase_N"/>
</dbReference>
<dbReference type="GO" id="GO:0005886">
    <property type="term" value="C:plasma membrane"/>
    <property type="evidence" value="ECO:0007669"/>
    <property type="project" value="UniProtKB-SubCell"/>
</dbReference>
<feature type="domain" description="Sulfatase N-terminal" evidence="9">
    <location>
        <begin position="236"/>
        <end position="528"/>
    </location>
</feature>
<gene>
    <name evidence="11" type="primary">cptA_1</name>
    <name evidence="11" type="ORF">NCTC10571_00848</name>
</gene>
<dbReference type="InterPro" id="IPR017850">
    <property type="entry name" value="Alkaline_phosphatase_core_sf"/>
</dbReference>
<evidence type="ECO:0000256" key="7">
    <source>
        <dbReference type="ARBA" id="ARBA00023136"/>
    </source>
</evidence>
<evidence type="ECO:0000256" key="3">
    <source>
        <dbReference type="ARBA" id="ARBA00022519"/>
    </source>
</evidence>
<keyword evidence="4 11" id="KW-0808">Transferase</keyword>
<dbReference type="Pfam" id="PF08019">
    <property type="entry name" value="EptA_B_N"/>
    <property type="match status" value="1"/>
</dbReference>
<evidence type="ECO:0000256" key="1">
    <source>
        <dbReference type="ARBA" id="ARBA00004429"/>
    </source>
</evidence>
<keyword evidence="7 8" id="KW-0472">Membrane</keyword>
<evidence type="ECO:0000256" key="8">
    <source>
        <dbReference type="SAM" id="Phobius"/>
    </source>
</evidence>
<dbReference type="GO" id="GO:0016776">
    <property type="term" value="F:phosphotransferase activity, phosphate group as acceptor"/>
    <property type="evidence" value="ECO:0007669"/>
    <property type="project" value="TreeGrafter"/>
</dbReference>
<keyword evidence="5 8" id="KW-0812">Transmembrane</keyword>
<evidence type="ECO:0000256" key="5">
    <source>
        <dbReference type="ARBA" id="ARBA00022692"/>
    </source>
</evidence>